<feature type="active site" evidence="7">
    <location>
        <position position="93"/>
    </location>
</feature>
<dbReference type="PIRSF" id="PIRSF000446">
    <property type="entry name" value="Mct"/>
    <property type="match status" value="1"/>
</dbReference>
<dbReference type="GO" id="GO:0006633">
    <property type="term" value="P:fatty acid biosynthetic process"/>
    <property type="evidence" value="ECO:0007669"/>
    <property type="project" value="TreeGrafter"/>
</dbReference>
<feature type="domain" description="Malonyl-CoA:ACP transacylase (MAT)" evidence="8">
    <location>
        <begin position="5"/>
        <end position="296"/>
    </location>
</feature>
<dbReference type="NCBIfam" id="TIGR00128">
    <property type="entry name" value="fabD"/>
    <property type="match status" value="1"/>
</dbReference>
<evidence type="ECO:0000256" key="1">
    <source>
        <dbReference type="ARBA" id="ARBA00013258"/>
    </source>
</evidence>
<dbReference type="SMART" id="SM00827">
    <property type="entry name" value="PKS_AT"/>
    <property type="match status" value="1"/>
</dbReference>
<evidence type="ECO:0000256" key="5">
    <source>
        <dbReference type="ARBA" id="ARBA00048462"/>
    </source>
</evidence>
<dbReference type="InterPro" id="IPR050858">
    <property type="entry name" value="Mal-CoA-ACP_Trans/PKS_FabD"/>
</dbReference>
<dbReference type="Gene3D" id="3.30.70.250">
    <property type="entry name" value="Malonyl-CoA ACP transacylase, ACP-binding"/>
    <property type="match status" value="1"/>
</dbReference>
<keyword evidence="3 6" id="KW-0808">Transferase</keyword>
<dbReference type="InterPro" id="IPR024925">
    <property type="entry name" value="Malonyl_CoA-ACP_transAc"/>
</dbReference>
<gene>
    <name evidence="9" type="ORF">OD816_000387</name>
</gene>
<comment type="caution">
    <text evidence="9">The sequence shown here is derived from an EMBL/GenBank/DDBJ whole genome shotgun (WGS) entry which is preliminary data.</text>
</comment>
<accession>A0AAE3TEL5</accession>
<dbReference type="PANTHER" id="PTHR42681">
    <property type="entry name" value="MALONYL-COA-ACYL CARRIER PROTEIN TRANSACYLASE, MITOCHONDRIAL"/>
    <property type="match status" value="1"/>
</dbReference>
<evidence type="ECO:0000256" key="7">
    <source>
        <dbReference type="PIRSR" id="PIRSR000446-1"/>
    </source>
</evidence>
<dbReference type="InterPro" id="IPR016036">
    <property type="entry name" value="Malonyl_transacylase_ACP-bd"/>
</dbReference>
<sequence>MIALIFPGQGSQYIGMAKDFFERFDFIKDLFAKGEIITELPLRKLCFEGPFEELTQTMNLQACLTMVNISCYEVLRSELKKRNINISFVAGHSLGEYSALYAAQVLSLKDVLTAVKERGKLMEEEGKKSTSAMYAIIGFPLNELENLIKGVKDVVVISNYNSPKQFVISGKIPAIDEIAEKVKILGAKRVVKLKVSAGFHSPLMKEAEEKFSKILDSLTWNNPVIPFVSNVTGKEEISSKNIRELMKKQITSSVRWIDCVKYMYNKGVRAFVEVGPKKVLSGLVSQILEKKEFKCYNIENSETLKKFLENL</sequence>
<dbReference type="Pfam" id="PF00698">
    <property type="entry name" value="Acyl_transf_1"/>
    <property type="match status" value="1"/>
</dbReference>
<proteinExistence type="inferred from homology"/>
<evidence type="ECO:0000256" key="2">
    <source>
        <dbReference type="ARBA" id="ARBA00018953"/>
    </source>
</evidence>
<evidence type="ECO:0000313" key="9">
    <source>
        <dbReference type="EMBL" id="MDF2953142.1"/>
    </source>
</evidence>
<dbReference type="InterPro" id="IPR001227">
    <property type="entry name" value="Ac_transferase_dom_sf"/>
</dbReference>
<evidence type="ECO:0000256" key="3">
    <source>
        <dbReference type="ARBA" id="ARBA00022679"/>
    </source>
</evidence>
<comment type="similarity">
    <text evidence="6">Belongs to the fabD family.</text>
</comment>
<dbReference type="InterPro" id="IPR014043">
    <property type="entry name" value="Acyl_transferase_dom"/>
</dbReference>
<comment type="catalytic activity">
    <reaction evidence="5 6">
        <text>holo-[ACP] + malonyl-CoA = malonyl-[ACP] + CoA</text>
        <dbReference type="Rhea" id="RHEA:41792"/>
        <dbReference type="Rhea" id="RHEA-COMP:9623"/>
        <dbReference type="Rhea" id="RHEA-COMP:9685"/>
        <dbReference type="ChEBI" id="CHEBI:57287"/>
        <dbReference type="ChEBI" id="CHEBI:57384"/>
        <dbReference type="ChEBI" id="CHEBI:64479"/>
        <dbReference type="ChEBI" id="CHEBI:78449"/>
        <dbReference type="EC" id="2.3.1.39"/>
    </reaction>
</comment>
<evidence type="ECO:0000256" key="6">
    <source>
        <dbReference type="PIRNR" id="PIRNR000446"/>
    </source>
</evidence>
<dbReference type="EMBL" id="JAPHEG010000001">
    <property type="protein sequence ID" value="MDF2953142.1"/>
    <property type="molecule type" value="Genomic_DNA"/>
</dbReference>
<dbReference type="PANTHER" id="PTHR42681:SF1">
    <property type="entry name" value="MALONYL-COA-ACYL CARRIER PROTEIN TRANSACYLASE, MITOCHONDRIAL"/>
    <property type="match status" value="1"/>
</dbReference>
<organism evidence="9 10">
    <name type="scientific">Candidatus Thermodesulfobacterium syntrophicum</name>
    <dbReference type="NCBI Taxonomy" id="3060442"/>
    <lineage>
        <taxon>Bacteria</taxon>
        <taxon>Pseudomonadati</taxon>
        <taxon>Thermodesulfobacteriota</taxon>
        <taxon>Thermodesulfobacteria</taxon>
        <taxon>Thermodesulfobacteriales</taxon>
        <taxon>Thermodesulfobacteriaceae</taxon>
        <taxon>Thermodesulfobacterium</taxon>
    </lineage>
</organism>
<dbReference type="SUPFAM" id="SSF52151">
    <property type="entry name" value="FabD/lysophospholipase-like"/>
    <property type="match status" value="1"/>
</dbReference>
<dbReference type="InterPro" id="IPR004410">
    <property type="entry name" value="Malonyl_CoA-ACP_transAc_FabD"/>
</dbReference>
<dbReference type="SUPFAM" id="SSF55048">
    <property type="entry name" value="Probable ACP-binding domain of malonyl-CoA ACP transacylase"/>
    <property type="match status" value="1"/>
</dbReference>
<dbReference type="GO" id="GO:0004314">
    <property type="term" value="F:[acyl-carrier-protein] S-malonyltransferase activity"/>
    <property type="evidence" value="ECO:0007669"/>
    <property type="project" value="UniProtKB-EC"/>
</dbReference>
<reference evidence="9" key="1">
    <citation type="submission" date="2022-11" db="EMBL/GenBank/DDBJ databases">
        <title>Candidatus Alkanophaga archaea from heated hydrothermal vent sediment oxidize petroleum alkanes.</title>
        <authorList>
            <person name="Zehnle H."/>
            <person name="Laso-Perez R."/>
            <person name="Lipp J."/>
            <person name="Teske A."/>
            <person name="Wegener G."/>
        </authorList>
    </citation>
    <scope>NUCLEOTIDE SEQUENCE</scope>
    <source>
        <strain evidence="9">MCA70</strain>
    </source>
</reference>
<protein>
    <recommendedName>
        <fullName evidence="2 6">Malonyl CoA-acyl carrier protein transacylase</fullName>
        <ecNumber evidence="1 6">2.3.1.39</ecNumber>
    </recommendedName>
</protein>
<dbReference type="GO" id="GO:0005829">
    <property type="term" value="C:cytosol"/>
    <property type="evidence" value="ECO:0007669"/>
    <property type="project" value="TreeGrafter"/>
</dbReference>
<dbReference type="AlphaFoldDB" id="A0AAE3TEL5"/>
<dbReference type="InterPro" id="IPR016035">
    <property type="entry name" value="Acyl_Trfase/lysoPLipase"/>
</dbReference>
<dbReference type="Gene3D" id="3.40.366.10">
    <property type="entry name" value="Malonyl-Coenzyme A Acyl Carrier Protein, domain 2"/>
    <property type="match status" value="1"/>
</dbReference>
<evidence type="ECO:0000256" key="4">
    <source>
        <dbReference type="ARBA" id="ARBA00023315"/>
    </source>
</evidence>
<feature type="active site" evidence="7">
    <location>
        <position position="200"/>
    </location>
</feature>
<name>A0AAE3TEL5_9BACT</name>
<keyword evidence="4 6" id="KW-0012">Acyltransferase</keyword>
<dbReference type="EC" id="2.3.1.39" evidence="1 6"/>
<dbReference type="Proteomes" id="UP001144110">
    <property type="component" value="Unassembled WGS sequence"/>
</dbReference>
<evidence type="ECO:0000313" key="10">
    <source>
        <dbReference type="Proteomes" id="UP001144110"/>
    </source>
</evidence>
<evidence type="ECO:0000259" key="8">
    <source>
        <dbReference type="SMART" id="SM00827"/>
    </source>
</evidence>